<proteinExistence type="predicted"/>
<evidence type="ECO:0000313" key="3">
    <source>
        <dbReference type="Proteomes" id="UP000013827"/>
    </source>
</evidence>
<dbReference type="KEGG" id="ehx:EMIHUDRAFT_209093"/>
<dbReference type="PANTHER" id="PTHR43558:SF6">
    <property type="entry name" value="REDUCTASE, PUTATIVE (AFU_ORTHOLOGUE AFUA_3G10540)-RELATED"/>
    <property type="match status" value="1"/>
</dbReference>
<dbReference type="PaxDb" id="2903-EOD19520"/>
<feature type="compositionally biased region" description="Low complexity" evidence="1">
    <location>
        <begin position="263"/>
        <end position="273"/>
    </location>
</feature>
<dbReference type="Proteomes" id="UP000013827">
    <property type="component" value="Unassembled WGS sequence"/>
</dbReference>
<dbReference type="InterPro" id="IPR053354">
    <property type="entry name" value="MGDG_epimerase"/>
</dbReference>
<feature type="region of interest" description="Disordered" evidence="1">
    <location>
        <begin position="247"/>
        <end position="273"/>
    </location>
</feature>
<reference evidence="3" key="1">
    <citation type="journal article" date="2013" name="Nature">
        <title>Pan genome of the phytoplankton Emiliania underpins its global distribution.</title>
        <authorList>
            <person name="Read B.A."/>
            <person name="Kegel J."/>
            <person name="Klute M.J."/>
            <person name="Kuo A."/>
            <person name="Lefebvre S.C."/>
            <person name="Maumus F."/>
            <person name="Mayer C."/>
            <person name="Miller J."/>
            <person name="Monier A."/>
            <person name="Salamov A."/>
            <person name="Young J."/>
            <person name="Aguilar M."/>
            <person name="Claverie J.M."/>
            <person name="Frickenhaus S."/>
            <person name="Gonzalez K."/>
            <person name="Herman E.K."/>
            <person name="Lin Y.C."/>
            <person name="Napier J."/>
            <person name="Ogata H."/>
            <person name="Sarno A.F."/>
            <person name="Shmutz J."/>
            <person name="Schroeder D."/>
            <person name="de Vargas C."/>
            <person name="Verret F."/>
            <person name="von Dassow P."/>
            <person name="Valentin K."/>
            <person name="Van de Peer Y."/>
            <person name="Wheeler G."/>
            <person name="Dacks J.B."/>
            <person name="Delwiche C.F."/>
            <person name="Dyhrman S.T."/>
            <person name="Glockner G."/>
            <person name="John U."/>
            <person name="Richards T."/>
            <person name="Worden A.Z."/>
            <person name="Zhang X."/>
            <person name="Grigoriev I.V."/>
            <person name="Allen A.E."/>
            <person name="Bidle K."/>
            <person name="Borodovsky M."/>
            <person name="Bowler C."/>
            <person name="Brownlee C."/>
            <person name="Cock J.M."/>
            <person name="Elias M."/>
            <person name="Gladyshev V.N."/>
            <person name="Groth M."/>
            <person name="Guda C."/>
            <person name="Hadaegh A."/>
            <person name="Iglesias-Rodriguez M.D."/>
            <person name="Jenkins J."/>
            <person name="Jones B.M."/>
            <person name="Lawson T."/>
            <person name="Leese F."/>
            <person name="Lindquist E."/>
            <person name="Lobanov A."/>
            <person name="Lomsadze A."/>
            <person name="Malik S.B."/>
            <person name="Marsh M.E."/>
            <person name="Mackinder L."/>
            <person name="Mock T."/>
            <person name="Mueller-Roeber B."/>
            <person name="Pagarete A."/>
            <person name="Parker M."/>
            <person name="Probert I."/>
            <person name="Quesneville H."/>
            <person name="Raines C."/>
            <person name="Rensing S.A."/>
            <person name="Riano-Pachon D.M."/>
            <person name="Richier S."/>
            <person name="Rokitta S."/>
            <person name="Shiraiwa Y."/>
            <person name="Soanes D.M."/>
            <person name="van der Giezen M."/>
            <person name="Wahlund T.M."/>
            <person name="Williams B."/>
            <person name="Wilson W."/>
            <person name="Wolfe G."/>
            <person name="Wurch L.L."/>
        </authorList>
    </citation>
    <scope>NUCLEOTIDE SEQUENCE</scope>
</reference>
<dbReference type="HOGENOM" id="CLU_308934_0_0_1"/>
<dbReference type="STRING" id="2903.R1DY95"/>
<organism evidence="2 3">
    <name type="scientific">Emiliania huxleyi (strain CCMP1516)</name>
    <dbReference type="NCBI Taxonomy" id="280463"/>
    <lineage>
        <taxon>Eukaryota</taxon>
        <taxon>Haptista</taxon>
        <taxon>Haptophyta</taxon>
        <taxon>Prymnesiophyceae</taxon>
        <taxon>Isochrysidales</taxon>
        <taxon>Noelaerhabdaceae</taxon>
        <taxon>Emiliania</taxon>
    </lineage>
</organism>
<evidence type="ECO:0000256" key="1">
    <source>
        <dbReference type="SAM" id="MobiDB-lite"/>
    </source>
</evidence>
<reference evidence="2" key="2">
    <citation type="submission" date="2024-10" db="UniProtKB">
        <authorList>
            <consortium name="EnsemblProtists"/>
        </authorList>
    </citation>
    <scope>IDENTIFICATION</scope>
</reference>
<dbReference type="GeneID" id="17265021"/>
<dbReference type="eggNOG" id="ENOG502QU61">
    <property type="taxonomic scope" value="Eukaryota"/>
</dbReference>
<dbReference type="AlphaFoldDB" id="A0A0D3J7N5"/>
<dbReference type="RefSeq" id="XP_005771949.1">
    <property type="nucleotide sequence ID" value="XM_005771892.1"/>
</dbReference>
<name>A0A0D3J7N5_EMIH1</name>
<keyword evidence="3" id="KW-1185">Reference proteome</keyword>
<dbReference type="EnsemblProtists" id="EOD19520">
    <property type="protein sequence ID" value="EOD19520"/>
    <property type="gene ID" value="EMIHUDRAFT_209093"/>
</dbReference>
<sequence>MTFDFSRLFRSLPRDERDCEWDASQRHVLPLRELALRRITRTCGAFAADASVADLLDVATSMAEGWPRDGLRLALPRMPHRLLLACRACGDSPQAHALKLLANEAVTDAAIRREEHEYREKRASAPPDDATLAATAAGAFPLIDVFSEWHRIICSSEAPSLPPEQILFAAEPTPLGSAVLEPSLPHFLDNFDTFSCGLLRGLRWDGLVAAGGAVLACVQRTGCEAWGAPGSEEVEDMRRVYFQPDSGTAASKERYSRRPAPPQSAADADSPHSPFATSSDVDLFLVGVAAEEALQKLQEVARVVKRNFSGGKVLCIRSETAITFAAGFPLRNIQVVLKRFASPTDVLASFDVDCCGFAFDGDRVLATARAVRSVASKVNHVDLARRSQTYETRLLKYARRGFGIGLDASLYRPSHVDKARLELEALARAAARLTQSHWGANGRAEVSDGSSKAQRWGLARLLSAELRLLRVERAHRSQTYHDGSLSVTGPPLHLQSLLEACNRTRSHGELPDESSFHHAFGSNGTTGDDWFNFREAKLAADAEPRPAAGMRPALYTQGCVPWRHGFDAPRIEAYLEKARLQGLNQADFFDDPAIKGTLCVVRSSTLPSEAARSWGYAAGKLVSVSSFSQAATCISFFPRSPEGFCDGAHTALAEAPPVHFSLLYTPPPAAANVLDISRVRRWRYNVPPKKQLEELRAHCVGRICLLGRRETSHTVDDVLRDGRVDGSRLAEVLNVEVKPAPDPNPRHARPSLTYTLRLLSGETCGGDEEKIVADASRLHDTYILLHAINFLADAEIVPRQLVSSKLRLGVAKEAGWYWMHDFGGPPAPYLQRGVYLRSSMTSAEKARAEAAVALLEADTFLAAVGINASSLLTIKEVAGAEVPEGGGGRAVLGFGVGDEAVITDLVKAPGWNGLRCTVVGPFSGGRYPVCLRHAGVVKNMRVRLENLVRADGGLR</sequence>
<accession>A0A0D3J7N5</accession>
<dbReference type="PANTHER" id="PTHR43558">
    <property type="entry name" value="REDUCTASE, PUTATIVE (AFU_ORTHOLOGUE AFUA_3G10540)-RELATED"/>
    <property type="match status" value="1"/>
</dbReference>
<evidence type="ECO:0000313" key="2">
    <source>
        <dbReference type="EnsemblProtists" id="EOD19520"/>
    </source>
</evidence>
<protein>
    <submittedName>
        <fullName evidence="2">Uncharacterized protein</fullName>
    </submittedName>
</protein>